<dbReference type="InterPro" id="IPR005548">
    <property type="entry name" value="Cell_div_FtsQ/DivIB_C"/>
</dbReference>
<dbReference type="HAMAP" id="MF_00912">
    <property type="entry name" value="DivIB"/>
    <property type="match status" value="1"/>
</dbReference>
<dbReference type="InterPro" id="IPR050487">
    <property type="entry name" value="FtsQ_DivIB"/>
</dbReference>
<dbReference type="Gene3D" id="3.40.50.10960">
    <property type="match status" value="1"/>
</dbReference>
<keyword evidence="5 8" id="KW-1133">Transmembrane helix</keyword>
<dbReference type="Gene3D" id="3.10.20.310">
    <property type="entry name" value="membrane protein fhac"/>
    <property type="match status" value="1"/>
</dbReference>
<dbReference type="EMBL" id="WKKI01000002">
    <property type="protein sequence ID" value="MRX70805.1"/>
    <property type="molecule type" value="Genomic_DNA"/>
</dbReference>
<feature type="domain" description="POTRA" evidence="9">
    <location>
        <begin position="53"/>
        <end position="121"/>
    </location>
</feature>
<name>A0A7X2LVV5_9BACI</name>
<comment type="function">
    <text evidence="8">Cell division protein that may be involved in stabilizing or promoting the assembly of the division complex.</text>
</comment>
<dbReference type="PROSITE" id="PS51779">
    <property type="entry name" value="POTRA"/>
    <property type="match status" value="1"/>
</dbReference>
<keyword evidence="2 8" id="KW-1003">Cell membrane</keyword>
<dbReference type="GO" id="GO:0032153">
    <property type="term" value="C:cell division site"/>
    <property type="evidence" value="ECO:0007669"/>
    <property type="project" value="UniProtKB-UniRule"/>
</dbReference>
<dbReference type="Pfam" id="PF03799">
    <property type="entry name" value="FtsQ_DivIB_C"/>
    <property type="match status" value="1"/>
</dbReference>
<dbReference type="AlphaFoldDB" id="A0A7X2LVV5"/>
<evidence type="ECO:0000256" key="6">
    <source>
        <dbReference type="ARBA" id="ARBA00023136"/>
    </source>
</evidence>
<dbReference type="PANTHER" id="PTHR37820:SF1">
    <property type="entry name" value="CELL DIVISION PROTEIN FTSQ"/>
    <property type="match status" value="1"/>
</dbReference>
<comment type="caution">
    <text evidence="10">The sequence shown here is derived from an EMBL/GenBank/DDBJ whole genome shotgun (WGS) entry which is preliminary data.</text>
</comment>
<comment type="similarity">
    <text evidence="8">Belongs to the FtsQ/DivIB family. DivIB subfamily.</text>
</comment>
<protein>
    <recommendedName>
        <fullName evidence="8">Cell division protein DivIB</fullName>
    </recommendedName>
</protein>
<dbReference type="Pfam" id="PF08478">
    <property type="entry name" value="POTRA_1"/>
    <property type="match status" value="1"/>
</dbReference>
<proteinExistence type="inferred from homology"/>
<evidence type="ECO:0000313" key="11">
    <source>
        <dbReference type="Proteomes" id="UP000448867"/>
    </source>
</evidence>
<evidence type="ECO:0000256" key="2">
    <source>
        <dbReference type="ARBA" id="ARBA00022475"/>
    </source>
</evidence>
<sequence>MSLHEEKKVVSLEDRIPKIKQNRKQKSNRRLISFLSLFFILILLVIYFQSPLSKVSHVDVTGNDMVSKEEILSMSGITSSTGYWNVKEENVKEQVTKHKKIKDLQIEKRLPGTIIIKVEEYARVAYAEKNNAYFPFLENGNILDAVPDTIPADAPILVNWKSGEEIRDMASELMKLPDSIANSISEIHHTPTESDPWRITLFMNDGFEVSASVRNFAEKMLLYPSIASQLNPDVKGVIHLEVGTYFKAYNGETEELEGENSSNENEE</sequence>
<keyword evidence="4 8" id="KW-0812">Transmembrane</keyword>
<evidence type="ECO:0000256" key="8">
    <source>
        <dbReference type="HAMAP-Rule" id="MF_00912"/>
    </source>
</evidence>
<evidence type="ECO:0000259" key="9">
    <source>
        <dbReference type="PROSITE" id="PS51779"/>
    </source>
</evidence>
<evidence type="ECO:0000256" key="3">
    <source>
        <dbReference type="ARBA" id="ARBA00022618"/>
    </source>
</evidence>
<keyword evidence="7 8" id="KW-0131">Cell cycle</keyword>
<comment type="subcellular location">
    <subcellularLocation>
        <location evidence="8">Cell membrane</location>
        <topology evidence="8">Single-pass type II membrane protein</topology>
    </subcellularLocation>
    <subcellularLocation>
        <location evidence="1">Membrane</location>
    </subcellularLocation>
    <text evidence="8">Localizes to the division septum.</text>
</comment>
<evidence type="ECO:0000256" key="1">
    <source>
        <dbReference type="ARBA" id="ARBA00004370"/>
    </source>
</evidence>
<keyword evidence="11" id="KW-1185">Reference proteome</keyword>
<dbReference type="InterPro" id="IPR026580">
    <property type="entry name" value="DivIB"/>
</dbReference>
<accession>A0A7X2LVV5</accession>
<evidence type="ECO:0000256" key="5">
    <source>
        <dbReference type="ARBA" id="ARBA00022989"/>
    </source>
</evidence>
<dbReference type="InterPro" id="IPR034746">
    <property type="entry name" value="POTRA"/>
</dbReference>
<evidence type="ECO:0000313" key="10">
    <source>
        <dbReference type="EMBL" id="MRX70805.1"/>
    </source>
</evidence>
<keyword evidence="6 8" id="KW-0472">Membrane</keyword>
<dbReference type="PANTHER" id="PTHR37820">
    <property type="entry name" value="CELL DIVISION PROTEIN DIVIB"/>
    <property type="match status" value="1"/>
</dbReference>
<reference evidence="10 11" key="1">
    <citation type="submission" date="2019-11" db="EMBL/GenBank/DDBJ databases">
        <title>Bacillus lacus genome.</title>
        <authorList>
            <person name="Allen C.J."/>
            <person name="Newman J.D."/>
        </authorList>
    </citation>
    <scope>NUCLEOTIDE SEQUENCE [LARGE SCALE GENOMIC DNA]</scope>
    <source>
        <strain evidence="10 11">KCTC 33946</strain>
    </source>
</reference>
<dbReference type="GO" id="GO:0005886">
    <property type="term" value="C:plasma membrane"/>
    <property type="evidence" value="ECO:0007669"/>
    <property type="project" value="UniProtKB-SubCell"/>
</dbReference>
<evidence type="ECO:0000256" key="7">
    <source>
        <dbReference type="ARBA" id="ARBA00023306"/>
    </source>
</evidence>
<organism evidence="10 11">
    <name type="scientific">Metabacillus lacus</name>
    <dbReference type="NCBI Taxonomy" id="1983721"/>
    <lineage>
        <taxon>Bacteria</taxon>
        <taxon>Bacillati</taxon>
        <taxon>Bacillota</taxon>
        <taxon>Bacilli</taxon>
        <taxon>Bacillales</taxon>
        <taxon>Bacillaceae</taxon>
        <taxon>Metabacillus</taxon>
    </lineage>
</organism>
<keyword evidence="3 8" id="KW-0132">Cell division</keyword>
<gene>
    <name evidence="8" type="primary">divIB</name>
    <name evidence="10" type="ORF">GJU40_01320</name>
</gene>
<dbReference type="InterPro" id="IPR013685">
    <property type="entry name" value="POTRA_FtsQ_type"/>
</dbReference>
<dbReference type="RefSeq" id="WP_154305944.1">
    <property type="nucleotide sequence ID" value="NZ_WKKI01000002.1"/>
</dbReference>
<evidence type="ECO:0000256" key="4">
    <source>
        <dbReference type="ARBA" id="ARBA00022692"/>
    </source>
</evidence>
<dbReference type="GO" id="GO:0043093">
    <property type="term" value="P:FtsZ-dependent cytokinesis"/>
    <property type="evidence" value="ECO:0007669"/>
    <property type="project" value="UniProtKB-UniRule"/>
</dbReference>
<dbReference type="OrthoDB" id="1819027at2"/>
<dbReference type="Proteomes" id="UP000448867">
    <property type="component" value="Unassembled WGS sequence"/>
</dbReference>
<feature type="transmembrane region" description="Helical" evidence="8">
    <location>
        <begin position="31"/>
        <end position="48"/>
    </location>
</feature>